<dbReference type="InterPro" id="IPR031322">
    <property type="entry name" value="Shikimate/glucono_kinase"/>
</dbReference>
<dbReference type="GO" id="GO:0005829">
    <property type="term" value="C:cytosol"/>
    <property type="evidence" value="ECO:0007669"/>
    <property type="project" value="TreeGrafter"/>
</dbReference>
<dbReference type="GO" id="GO:0004765">
    <property type="term" value="F:shikimate kinase activity"/>
    <property type="evidence" value="ECO:0007669"/>
    <property type="project" value="UniProtKB-EC"/>
</dbReference>
<proteinExistence type="inferred from homology"/>
<evidence type="ECO:0000256" key="2">
    <source>
        <dbReference type="ARBA" id="ARBA00022679"/>
    </source>
</evidence>
<protein>
    <submittedName>
        <fullName evidence="7">Putative shikimate kinase</fullName>
        <ecNumber evidence="7">2.7.1.71</ecNumber>
    </submittedName>
</protein>
<reference evidence="7" key="1">
    <citation type="submission" date="2009-10" db="EMBL/GenBank/DDBJ databases">
        <title>Diversity of trophic interactions inside an arsenic-rich microbial ecosystem.</title>
        <authorList>
            <person name="Bertin P.N."/>
            <person name="Heinrich-Salmeron A."/>
            <person name="Pelletier E."/>
            <person name="Goulhen-Chollet F."/>
            <person name="Arsene-Ploetze F."/>
            <person name="Gallien S."/>
            <person name="Calteau A."/>
            <person name="Vallenet D."/>
            <person name="Casiot C."/>
            <person name="Chane-Woon-Ming B."/>
            <person name="Giloteaux L."/>
            <person name="Barakat M."/>
            <person name="Bonnefoy V."/>
            <person name="Bruneel O."/>
            <person name="Chandler M."/>
            <person name="Cleiss J."/>
            <person name="Duran R."/>
            <person name="Elbaz-Poulichet F."/>
            <person name="Fonknechten N."/>
            <person name="Lauga B."/>
            <person name="Mornico D."/>
            <person name="Ortet P."/>
            <person name="Schaeffer C."/>
            <person name="Siguier P."/>
            <person name="Alexander Thil Smith A."/>
            <person name="Van Dorsselaer A."/>
            <person name="Weissenbach J."/>
            <person name="Medigue C."/>
            <person name="Le Paslier D."/>
        </authorList>
    </citation>
    <scope>NUCLEOTIDE SEQUENCE</scope>
</reference>
<keyword evidence="1" id="KW-0028">Amino-acid biosynthesis</keyword>
<keyword evidence="2 7" id="KW-0808">Transferase</keyword>
<dbReference type="Gene3D" id="3.40.50.300">
    <property type="entry name" value="P-loop containing nucleotide triphosphate hydrolases"/>
    <property type="match status" value="1"/>
</dbReference>
<sequence length="196" mass="22117">MRKSNQPEELHPALPLDLERIVLTGFMGSGKTTVGRLLADSLQWPFLDIDEVIAVETRSSIPELFRLYGEPWFRQLERATIARYFALRNNPGNRQPPVVMALGGGAIEDPATRDLLLHDSATRLIHLEISLPTVLRRCRGTDAERPVLADRDRLAARYHHRLPLYRQAHFSLPVDDLTPGETVRALLSLLRNNSAS</sequence>
<evidence type="ECO:0000256" key="1">
    <source>
        <dbReference type="ARBA" id="ARBA00022605"/>
    </source>
</evidence>
<organism evidence="7">
    <name type="scientific">mine drainage metagenome</name>
    <dbReference type="NCBI Taxonomy" id="410659"/>
    <lineage>
        <taxon>unclassified sequences</taxon>
        <taxon>metagenomes</taxon>
        <taxon>ecological metagenomes</taxon>
    </lineage>
</organism>
<dbReference type="GO" id="GO:0009073">
    <property type="term" value="P:aromatic amino acid family biosynthetic process"/>
    <property type="evidence" value="ECO:0007669"/>
    <property type="project" value="UniProtKB-KW"/>
</dbReference>
<gene>
    <name evidence="7" type="ORF">CARN3_1416</name>
</gene>
<dbReference type="PANTHER" id="PTHR21087">
    <property type="entry name" value="SHIKIMATE KINASE"/>
    <property type="match status" value="1"/>
</dbReference>
<keyword evidence="6" id="KW-0057">Aromatic amino acid biosynthesis</keyword>
<dbReference type="PANTHER" id="PTHR21087:SF16">
    <property type="entry name" value="SHIKIMATE KINASE 1, CHLOROPLASTIC"/>
    <property type="match status" value="1"/>
</dbReference>
<dbReference type="GO" id="GO:0008652">
    <property type="term" value="P:amino acid biosynthetic process"/>
    <property type="evidence" value="ECO:0007669"/>
    <property type="project" value="UniProtKB-KW"/>
</dbReference>
<dbReference type="GO" id="GO:0005524">
    <property type="term" value="F:ATP binding"/>
    <property type="evidence" value="ECO:0007669"/>
    <property type="project" value="UniProtKB-KW"/>
</dbReference>
<dbReference type="PRINTS" id="PR01100">
    <property type="entry name" value="SHIKIMTKNASE"/>
</dbReference>
<keyword evidence="3" id="KW-0547">Nucleotide-binding</keyword>
<dbReference type="Pfam" id="PF01202">
    <property type="entry name" value="SKI"/>
    <property type="match status" value="1"/>
</dbReference>
<evidence type="ECO:0000256" key="3">
    <source>
        <dbReference type="ARBA" id="ARBA00022741"/>
    </source>
</evidence>
<dbReference type="SUPFAM" id="SSF52540">
    <property type="entry name" value="P-loop containing nucleoside triphosphate hydrolases"/>
    <property type="match status" value="1"/>
</dbReference>
<keyword evidence="4 7" id="KW-0418">Kinase</keyword>
<dbReference type="EC" id="2.7.1.71" evidence="7"/>
<keyword evidence="5" id="KW-0067">ATP-binding</keyword>
<dbReference type="HAMAP" id="MF_00109">
    <property type="entry name" value="Shikimate_kinase"/>
    <property type="match status" value="1"/>
</dbReference>
<dbReference type="InterPro" id="IPR000623">
    <property type="entry name" value="Shikimate_kinase/TSH1"/>
</dbReference>
<accession>E6PZN2</accession>
<dbReference type="AlphaFoldDB" id="E6PZN2"/>
<evidence type="ECO:0000256" key="6">
    <source>
        <dbReference type="ARBA" id="ARBA00023141"/>
    </source>
</evidence>
<evidence type="ECO:0000256" key="5">
    <source>
        <dbReference type="ARBA" id="ARBA00022840"/>
    </source>
</evidence>
<dbReference type="InterPro" id="IPR027417">
    <property type="entry name" value="P-loop_NTPase"/>
</dbReference>
<dbReference type="CDD" id="cd00464">
    <property type="entry name" value="SK"/>
    <property type="match status" value="1"/>
</dbReference>
<name>E6PZN2_9ZZZZ</name>
<evidence type="ECO:0000313" key="7">
    <source>
        <dbReference type="EMBL" id="CBI00391.1"/>
    </source>
</evidence>
<evidence type="ECO:0000256" key="4">
    <source>
        <dbReference type="ARBA" id="ARBA00022777"/>
    </source>
</evidence>
<comment type="caution">
    <text evidence="7">The sequence shown here is derived from an EMBL/GenBank/DDBJ whole genome shotgun (WGS) entry which is preliminary data.</text>
</comment>
<dbReference type="EMBL" id="CABN01000132">
    <property type="protein sequence ID" value="CBI00391.1"/>
    <property type="molecule type" value="Genomic_DNA"/>
</dbReference>